<proteinExistence type="predicted"/>
<evidence type="ECO:0000313" key="2">
    <source>
        <dbReference type="Proteomes" id="UP000432015"/>
    </source>
</evidence>
<dbReference type="RefSeq" id="WP_156222152.1">
    <property type="nucleotide sequence ID" value="NZ_WOFH01000021.1"/>
</dbReference>
<evidence type="ECO:0000313" key="1">
    <source>
        <dbReference type="EMBL" id="MUN42449.1"/>
    </source>
</evidence>
<gene>
    <name evidence="1" type="ORF">GNZ18_38550</name>
</gene>
<accession>A0A7K1LDE8</accession>
<keyword evidence="2" id="KW-1185">Reference proteome</keyword>
<dbReference type="AlphaFoldDB" id="A0A7K1LDE8"/>
<organism evidence="1 2">
    <name type="scientific">Actinomadura litoris</name>
    <dbReference type="NCBI Taxonomy" id="2678616"/>
    <lineage>
        <taxon>Bacteria</taxon>
        <taxon>Bacillati</taxon>
        <taxon>Actinomycetota</taxon>
        <taxon>Actinomycetes</taxon>
        <taxon>Streptosporangiales</taxon>
        <taxon>Thermomonosporaceae</taxon>
        <taxon>Actinomadura</taxon>
    </lineage>
</organism>
<comment type="caution">
    <text evidence="1">The sequence shown here is derived from an EMBL/GenBank/DDBJ whole genome shotgun (WGS) entry which is preliminary data.</text>
</comment>
<dbReference type="Proteomes" id="UP000432015">
    <property type="component" value="Unassembled WGS sequence"/>
</dbReference>
<dbReference type="EMBL" id="WOFH01000021">
    <property type="protein sequence ID" value="MUN42449.1"/>
    <property type="molecule type" value="Genomic_DNA"/>
</dbReference>
<sequence length="112" mass="12911">MMPKRGDVIERPHPWTLIAANSGAVKGWEELKRQSRSNLDRAYMAITGDPRRTDARQHRLKGSLGTVKHREGSLDQWQYEVTGGGRVWYLVDDEKRTLWLTWAGTGHPKRTE</sequence>
<protein>
    <submittedName>
        <fullName evidence="1">Uncharacterized protein</fullName>
    </submittedName>
</protein>
<name>A0A7K1LDE8_9ACTN</name>
<reference evidence="1 2" key="1">
    <citation type="submission" date="2019-11" db="EMBL/GenBank/DDBJ databases">
        <authorList>
            <person name="Cao P."/>
        </authorList>
    </citation>
    <scope>NUCLEOTIDE SEQUENCE [LARGE SCALE GENOMIC DNA]</scope>
    <source>
        <strain evidence="1 2">NEAU-AAG5</strain>
    </source>
</reference>